<evidence type="ECO:0000313" key="2">
    <source>
        <dbReference type="Proteomes" id="UP001375539"/>
    </source>
</evidence>
<reference evidence="1" key="1">
    <citation type="submission" date="2024-03" db="EMBL/GenBank/DDBJ databases">
        <title>Novel Streptomyces species of biotechnological and ecological value are a feature of Machair soil.</title>
        <authorList>
            <person name="Prole J.R."/>
            <person name="Goodfellow M."/>
            <person name="Allenby N."/>
            <person name="Ward A.C."/>
        </authorList>
    </citation>
    <scope>NUCLEOTIDE SEQUENCE</scope>
    <source>
        <strain evidence="1">MS1.AVA.4</strain>
    </source>
</reference>
<proteinExistence type="predicted"/>
<keyword evidence="2" id="KW-1185">Reference proteome</keyword>
<name>A0ACC6QH60_9ACTN</name>
<comment type="caution">
    <text evidence="1">The sequence shown here is derived from an EMBL/GenBank/DDBJ whole genome shotgun (WGS) entry which is preliminary data.</text>
</comment>
<organism evidence="1 2">
    <name type="scientific">Streptomyces pratisoli</name>
    <dbReference type="NCBI Taxonomy" id="3139917"/>
    <lineage>
        <taxon>Bacteria</taxon>
        <taxon>Bacillati</taxon>
        <taxon>Actinomycetota</taxon>
        <taxon>Actinomycetes</taxon>
        <taxon>Kitasatosporales</taxon>
        <taxon>Streptomycetaceae</taxon>
        <taxon>Streptomyces</taxon>
    </lineage>
</organism>
<dbReference type="Proteomes" id="UP001375539">
    <property type="component" value="Unassembled WGS sequence"/>
</dbReference>
<protein>
    <submittedName>
        <fullName evidence="1">BMP family ABC transporter substrate-binding protein</fullName>
    </submittedName>
</protein>
<gene>
    <name evidence="1" type="ORF">WKI58_14870</name>
</gene>
<accession>A0ACC6QH60</accession>
<dbReference type="EMBL" id="JBBKAI010000002">
    <property type="protein sequence ID" value="MEJ8657792.1"/>
    <property type="molecule type" value="Genomic_DNA"/>
</dbReference>
<evidence type="ECO:0000313" key="1">
    <source>
        <dbReference type="EMBL" id="MEJ8657792.1"/>
    </source>
</evidence>
<sequence length="206" mass="21355">MKTRRTWRTTAKTSRSGAGARLGAGLAAVAGSLRGRAGWAVGSSAVIVLGLAGAWLFAGGEESGPPDPRARQYEDFDACLLTGEKGIVAGTPAAPVWEGMQQASLDTRARVNYVPVVGPQSPDNVRPFFNSLMQRQCDVVLAVGGPQVEVTEADAKKYPKVRFVVVGGASDTDARTSPNVTVAKAGDGLKSSVAEAIRQAVKASDS</sequence>